<keyword evidence="3" id="KW-0963">Cytoplasm</keyword>
<protein>
    <submittedName>
        <fullName evidence="7">Transforming growth factor-beta receptor-associated 1-like protein</fullName>
    </submittedName>
</protein>
<keyword evidence="2" id="KW-0813">Transport</keyword>
<proteinExistence type="predicted"/>
<evidence type="ECO:0000256" key="2">
    <source>
        <dbReference type="ARBA" id="ARBA00022448"/>
    </source>
</evidence>
<dbReference type="PROSITE" id="PS50219">
    <property type="entry name" value="CNH"/>
    <property type="match status" value="1"/>
</dbReference>
<feature type="domain" description="CNH" evidence="6">
    <location>
        <begin position="37"/>
        <end position="434"/>
    </location>
</feature>
<feature type="region of interest" description="Disordered" evidence="5">
    <location>
        <begin position="222"/>
        <end position="326"/>
    </location>
</feature>
<dbReference type="PANTHER" id="PTHR12894">
    <property type="entry name" value="CNH DOMAIN CONTAINING"/>
    <property type="match status" value="1"/>
</dbReference>
<evidence type="ECO:0000256" key="5">
    <source>
        <dbReference type="SAM" id="MobiDB-lite"/>
    </source>
</evidence>
<dbReference type="InterPro" id="IPR032914">
    <property type="entry name" value="Vam6/VPS39/TRAP1"/>
</dbReference>
<evidence type="ECO:0000256" key="4">
    <source>
        <dbReference type="ARBA" id="ARBA00022927"/>
    </source>
</evidence>
<feature type="compositionally biased region" description="Polar residues" evidence="5">
    <location>
        <begin position="249"/>
        <end position="273"/>
    </location>
</feature>
<dbReference type="PANTHER" id="PTHR12894:SF27">
    <property type="entry name" value="TRANSFORMING GROWTH FACTOR-BETA RECEPTOR-ASSOCIATED PROTEIN 1"/>
    <property type="match status" value="1"/>
</dbReference>
<comment type="subcellular location">
    <subcellularLocation>
        <location evidence="1">Cytoplasm</location>
    </subcellularLocation>
</comment>
<dbReference type="EMBL" id="JAVFKD010000004">
    <property type="protein sequence ID" value="KAK5995861.1"/>
    <property type="molecule type" value="Genomic_DNA"/>
</dbReference>
<evidence type="ECO:0000313" key="8">
    <source>
        <dbReference type="Proteomes" id="UP001338125"/>
    </source>
</evidence>
<name>A0ABR0SUL7_9HYPO</name>
<sequence length="1156" mass="127842">MTSPSSSTERSVRDDGPYVLRSWVDSVPLSADGSQEDIKINCVEYYDGNLYVGTSASELLHFVRIPPDPADKSGKPIFIPASRLTPVYSENANPRPGVQQILLLPRVGKACILCNRTVTFYSLPELTPSGTREVNNCNWIGGVDLNEPTLEDGAAILGNSVIILLSTNRRIQVVKIEDGNIDFAGSTLSVRRDSIACVADSKTYALIDVDRQLKIPLMNISSLDEDPSSGEIGQAQSISGNAGDGIARSASSGQSPRPQVSTQGHSRSKSMGGSTLGGTQGDANIPPLQSPSPPSQPSTPQPPDEAEQSLPSTDKPLPPAPRSRQTPVYLKPHIASPTSEEFLLVMGTSPVEPGVGMFINLDGDPTRPTITFSRYPKEIVVDGGSLNMDSSTSALSEEEDGYVLASMAQDFNGAPHYGIEIQRWDAGSEAHPELYWLEADDNVTDVYGMRSLTSTQETYFDEIVEQLSMRKFIPFPSPTEVEASAPTLKTSDSRTSLSIERLARERELFERDQDAHDGEPLPEGWEAAKNTEGEEFARRLAKAQTRLAVWSGSRIWWAVRNPLIVQLDAKLEAACTKAEHIDKRAIIMVLSAIRGREPKTELEFTTFGYLQQKAGVLLLINLLLSPADRQFSDAELVALEEVLVESKIDPRVVLSLIPGVRNEIIEGRRGIWVYGGVKKAPETFLQSEAFLSTAMEGIKGLQSKTLHFLRRYLHAWRRMKGFGSVSVESEVFRTVDAALLLVLLELDKNSPKGFGKGGAVRVELNDLVDSGMDCFDRAITLLQAYHRLFVLSRLYQSRKMSADVLATWKRIVEGEQDDAEELPDGEQRVREYLTKISNQSLVQEYGLWLANRNAKLGVQVFAEDKGKAKFEPAQVVELLRQEAPDAVKYYLEHLVFGKGYTGYVDELITYYLDVVITDLESPASRDRVLAAYDAYRALQAPKPTYRHFLAENAAEDDEVWQSRLRLLQLLGGAHDYDVAAIRERLSSLQGDLLVPESIILDGRERRHEDALRLLVHKLGDYDTAVSYCLRGGASIYSPTPGRRDSIPEVEQQRRLFQVILHEFLTIDDISDKVQQTSALLERFGGWFDVDDVLRLVPDSWSVDIVAGFLVGALRRLVAEKHESMVTRALSGAENLRVSYDLVVGVEEKGASIEAPH</sequence>
<comment type="caution">
    <text evidence="7">The sequence shown here is derived from an EMBL/GenBank/DDBJ whole genome shotgun (WGS) entry which is preliminary data.</text>
</comment>
<feature type="compositionally biased region" description="Pro residues" evidence="5">
    <location>
        <begin position="288"/>
        <end position="303"/>
    </location>
</feature>
<evidence type="ECO:0000313" key="7">
    <source>
        <dbReference type="EMBL" id="KAK5995861.1"/>
    </source>
</evidence>
<evidence type="ECO:0000256" key="1">
    <source>
        <dbReference type="ARBA" id="ARBA00004496"/>
    </source>
</evidence>
<dbReference type="Proteomes" id="UP001338125">
    <property type="component" value="Unassembled WGS sequence"/>
</dbReference>
<evidence type="ECO:0000256" key="3">
    <source>
        <dbReference type="ARBA" id="ARBA00022490"/>
    </source>
</evidence>
<reference evidence="7 8" key="1">
    <citation type="submission" date="2024-01" db="EMBL/GenBank/DDBJ databases">
        <title>Complete genome of Cladobotryum mycophilum ATHUM6906.</title>
        <authorList>
            <person name="Christinaki A.C."/>
            <person name="Myridakis A.I."/>
            <person name="Kouvelis V.N."/>
        </authorList>
    </citation>
    <scope>NUCLEOTIDE SEQUENCE [LARGE SCALE GENOMIC DNA]</scope>
    <source>
        <strain evidence="7 8">ATHUM6906</strain>
    </source>
</reference>
<accession>A0ABR0SUL7</accession>
<keyword evidence="8" id="KW-1185">Reference proteome</keyword>
<organism evidence="7 8">
    <name type="scientific">Cladobotryum mycophilum</name>
    <dbReference type="NCBI Taxonomy" id="491253"/>
    <lineage>
        <taxon>Eukaryota</taxon>
        <taxon>Fungi</taxon>
        <taxon>Dikarya</taxon>
        <taxon>Ascomycota</taxon>
        <taxon>Pezizomycotina</taxon>
        <taxon>Sordariomycetes</taxon>
        <taxon>Hypocreomycetidae</taxon>
        <taxon>Hypocreales</taxon>
        <taxon>Hypocreaceae</taxon>
        <taxon>Cladobotryum</taxon>
    </lineage>
</organism>
<dbReference type="InterPro" id="IPR001180">
    <property type="entry name" value="CNH_dom"/>
</dbReference>
<evidence type="ECO:0000259" key="6">
    <source>
        <dbReference type="PROSITE" id="PS50219"/>
    </source>
</evidence>
<gene>
    <name evidence="7" type="ORF">PT974_04279</name>
</gene>
<keyword evidence="4" id="KW-0653">Protein transport</keyword>